<evidence type="ECO:0000256" key="4">
    <source>
        <dbReference type="ARBA" id="ARBA00022519"/>
    </source>
</evidence>
<dbReference type="GO" id="GO:0016787">
    <property type="term" value="F:hydrolase activity"/>
    <property type="evidence" value="ECO:0007669"/>
    <property type="project" value="UniProtKB-KW"/>
</dbReference>
<dbReference type="PANTHER" id="PTHR33931:SF5">
    <property type="entry name" value="UPF0299 MEMBRANE PROTEIN YOHJ"/>
    <property type="match status" value="1"/>
</dbReference>
<feature type="transmembrane region" description="Helical" evidence="8">
    <location>
        <begin position="67"/>
        <end position="87"/>
    </location>
</feature>
<dbReference type="RefSeq" id="WP_111740593.1">
    <property type="nucleotide sequence ID" value="NZ_LR698987.1"/>
</dbReference>
<dbReference type="KEGG" id="lri:NCTC12151_02096"/>
<gene>
    <name evidence="9" type="primary">yohJ</name>
    <name evidence="9" type="ORF">NCTC12151_02096</name>
</gene>
<evidence type="ECO:0000256" key="3">
    <source>
        <dbReference type="ARBA" id="ARBA00022475"/>
    </source>
</evidence>
<evidence type="ECO:0000256" key="6">
    <source>
        <dbReference type="ARBA" id="ARBA00022989"/>
    </source>
</evidence>
<dbReference type="InterPro" id="IPR022957">
    <property type="entry name" value="Uncharacterised_UPF0299"/>
</dbReference>
<evidence type="ECO:0000256" key="1">
    <source>
        <dbReference type="ARBA" id="ARBA00004429"/>
    </source>
</evidence>
<feature type="transmembrane region" description="Helical" evidence="8">
    <location>
        <begin position="12"/>
        <end position="34"/>
    </location>
</feature>
<feature type="transmembrane region" description="Helical" evidence="8">
    <location>
        <begin position="40"/>
        <end position="60"/>
    </location>
</feature>
<dbReference type="AlphaFoldDB" id="A0A2X4XY16"/>
<keyword evidence="6 8" id="KW-1133">Transmembrane helix</keyword>
<keyword evidence="7 8" id="KW-0472">Membrane</keyword>
<dbReference type="GO" id="GO:0005886">
    <property type="term" value="C:plasma membrane"/>
    <property type="evidence" value="ECO:0007669"/>
    <property type="project" value="UniProtKB-SubCell"/>
</dbReference>
<comment type="similarity">
    <text evidence="2 8">Belongs to the UPF0299 family.</text>
</comment>
<name>A0A2X4XY16_9GAMM</name>
<evidence type="ECO:0000256" key="7">
    <source>
        <dbReference type="ARBA" id="ARBA00023136"/>
    </source>
</evidence>
<dbReference type="PANTHER" id="PTHR33931">
    <property type="entry name" value="HOLIN-LIKE PROTEIN CIDA-RELATED"/>
    <property type="match status" value="1"/>
</dbReference>
<proteinExistence type="inferred from homology"/>
<dbReference type="OrthoDB" id="385012at2"/>
<reference evidence="9 10" key="1">
    <citation type="submission" date="2018-06" db="EMBL/GenBank/DDBJ databases">
        <authorList>
            <consortium name="Pathogen Informatics"/>
            <person name="Doyle S."/>
        </authorList>
    </citation>
    <scope>NUCLEOTIDE SEQUENCE [LARGE SCALE GENOMIC DNA]</scope>
    <source>
        <strain evidence="9 10">NCTC12151</strain>
    </source>
</reference>
<dbReference type="InterPro" id="IPR005538">
    <property type="entry name" value="LrgA/CidA"/>
</dbReference>
<evidence type="ECO:0000313" key="9">
    <source>
        <dbReference type="EMBL" id="SQI41474.1"/>
    </source>
</evidence>
<evidence type="ECO:0000256" key="2">
    <source>
        <dbReference type="ARBA" id="ARBA00006979"/>
    </source>
</evidence>
<dbReference type="Proteomes" id="UP000249005">
    <property type="component" value="Chromosome 1"/>
</dbReference>
<feature type="transmembrane region" description="Helical" evidence="8">
    <location>
        <begin position="93"/>
        <end position="113"/>
    </location>
</feature>
<protein>
    <recommendedName>
        <fullName evidence="8">UPF0299 membrane protein NCTC12151_02096</fullName>
    </recommendedName>
</protein>
<keyword evidence="4" id="KW-0997">Cell inner membrane</keyword>
<sequence length="131" mass="14494">MLPFLGFCWQYVRAFALIYLCLLVGNLCADFIPFEIPGSIIGMLVLFVLLSSQILPAAWVKPGCYLFIRHMALLFVPICAGVMKYYPQLVSQLGPLAVSCLISSLVTMVVVGYSSHFLHGTKRSRGEKESS</sequence>
<keyword evidence="10" id="KW-1185">Reference proteome</keyword>
<organism evidence="9 10">
    <name type="scientific">Leminorella richardii</name>
    <dbReference type="NCBI Taxonomy" id="158841"/>
    <lineage>
        <taxon>Bacteria</taxon>
        <taxon>Pseudomonadati</taxon>
        <taxon>Pseudomonadota</taxon>
        <taxon>Gammaproteobacteria</taxon>
        <taxon>Enterobacterales</taxon>
        <taxon>Budviciaceae</taxon>
        <taxon>Leminorella</taxon>
    </lineage>
</organism>
<dbReference type="EMBL" id="LS483470">
    <property type="protein sequence ID" value="SQI41474.1"/>
    <property type="molecule type" value="Genomic_DNA"/>
</dbReference>
<evidence type="ECO:0000256" key="5">
    <source>
        <dbReference type="ARBA" id="ARBA00022692"/>
    </source>
</evidence>
<comment type="subcellular location">
    <subcellularLocation>
        <location evidence="1">Cell inner membrane</location>
        <topology evidence="1">Multi-pass membrane protein</topology>
    </subcellularLocation>
    <subcellularLocation>
        <location evidence="8">Cell membrane</location>
        <topology evidence="8">Multi-pass membrane protein</topology>
    </subcellularLocation>
</comment>
<evidence type="ECO:0000256" key="8">
    <source>
        <dbReference type="HAMAP-Rule" id="MF_01144"/>
    </source>
</evidence>
<dbReference type="NCBIfam" id="NF002494">
    <property type="entry name" value="PRK01821.1"/>
    <property type="match status" value="1"/>
</dbReference>
<accession>A0A2X4XY16</accession>
<keyword evidence="9" id="KW-0378">Hydrolase</keyword>
<dbReference type="Pfam" id="PF03788">
    <property type="entry name" value="LrgA"/>
    <property type="match status" value="1"/>
</dbReference>
<evidence type="ECO:0000313" key="10">
    <source>
        <dbReference type="Proteomes" id="UP000249005"/>
    </source>
</evidence>
<keyword evidence="3 8" id="KW-1003">Cell membrane</keyword>
<dbReference type="HAMAP" id="MF_01144">
    <property type="entry name" value="UPF0299"/>
    <property type="match status" value="1"/>
</dbReference>
<keyword evidence="5 8" id="KW-0812">Transmembrane</keyword>